<sequence>MLGNEAFARGAYEGGVEVAAGYPGTPSTEILEFLSHYREVHSRWCPNEKVAFEVAAGAAIGGKRALTTMKHVGLNVASDALMTLAYTGVNAGFVAIVADDPGMHSSQNEQDTRNYAFFAKVPCLEPANPAEAREFVRLAFAISEMFDTPVLVRSTTRVSHSRGVVEEGKRESVPTRRYEKRAEKFVMIPAFARERRKVLEERLKALEQWVEETPLNRIELRDRKMGIITGGVLYEYLREVAPEVSVLKLGVSFPLPRRKIREFASQVTELFVLEELDPVWEREIRAMGIPVKGREVFPRIGEITPDVLIECLFPEKKRDSVDLSHLLIPRPPTLCAGCPHRGVFKVLRDMKAVVCGDIGCYTLSTLPPLSAMDTCLCMGASISVAEGIKLAHPELFVVAALGDSTFVHAGIPPLIDVVYNKTPIVVLVLDNSTTAMTGGQDHPATGRTLMGEETHRLDLAQLARAVGVPFVETISAYEPKKIREALGKARELSEPAFVLIQGPCQLKKPRGTVRRFRVREDRCRGCFVCLSAGCPALAKNAKTVVIVPERCNACGLCRELCPFAAIEEEKV</sequence>
<name>A0A7V4DDN5_9BACT</name>
<feature type="binding site" evidence="6">
    <location>
        <position position="534"/>
    </location>
    <ligand>
        <name>[4Fe-4S] cluster</name>
        <dbReference type="ChEBI" id="CHEBI:49883"/>
        <label>2</label>
    </ligand>
</feature>
<dbReference type="PANTHER" id="PTHR43710:SF5">
    <property type="entry name" value="INDOLEPYRUVATE FERREDOXIN OXIDOREDUCTASE ALPHA SUBUNIT"/>
    <property type="match status" value="1"/>
</dbReference>
<gene>
    <name evidence="8" type="primary">iorA</name>
    <name evidence="8" type="ORF">ENV30_00805</name>
</gene>
<feature type="binding site" evidence="6">
    <location>
        <position position="551"/>
    </location>
    <ligand>
        <name>[4Fe-4S] cluster</name>
        <dbReference type="ChEBI" id="CHEBI:49883"/>
        <label>2</label>
    </ligand>
</feature>
<dbReference type="InterPro" id="IPR017896">
    <property type="entry name" value="4Fe4S_Fe-S-bd"/>
</dbReference>
<dbReference type="Pfam" id="PF02775">
    <property type="entry name" value="TPP_enzyme_C"/>
    <property type="match status" value="1"/>
</dbReference>
<dbReference type="CDD" id="cd07034">
    <property type="entry name" value="TPP_PYR_PFOR_IOR-alpha_like"/>
    <property type="match status" value="1"/>
</dbReference>
<organism evidence="8">
    <name type="scientific">Candidatus Caldatribacterium californiense</name>
    <dbReference type="NCBI Taxonomy" id="1454726"/>
    <lineage>
        <taxon>Bacteria</taxon>
        <taxon>Pseudomonadati</taxon>
        <taxon>Atribacterota</taxon>
        <taxon>Atribacteria</taxon>
        <taxon>Atribacterales</taxon>
        <taxon>Candidatus Caldatribacteriaceae</taxon>
        <taxon>Candidatus Caldatribacterium</taxon>
    </lineage>
</organism>
<dbReference type="FunFam" id="3.40.50.970:FF:000039">
    <property type="entry name" value="Indolepyruvate oxidoreductase subunit IorA"/>
    <property type="match status" value="1"/>
</dbReference>
<dbReference type="Pfam" id="PF00037">
    <property type="entry name" value="Fer4"/>
    <property type="match status" value="1"/>
</dbReference>
<feature type="domain" description="4Fe-4S ferredoxin-type" evidence="7">
    <location>
        <begin position="542"/>
        <end position="571"/>
    </location>
</feature>
<dbReference type="PIRSF" id="PIRSF006439">
    <property type="entry name" value="Indolepyruvate_ferr_oxidored"/>
    <property type="match status" value="1"/>
</dbReference>
<evidence type="ECO:0000256" key="3">
    <source>
        <dbReference type="ARBA" id="ARBA00023004"/>
    </source>
</evidence>
<keyword evidence="5 6" id="KW-0004">4Fe-4S</keyword>
<dbReference type="PANTHER" id="PTHR43710">
    <property type="entry name" value="2-HYDROXYACYL-COA LYASE"/>
    <property type="match status" value="1"/>
</dbReference>
<dbReference type="SUPFAM" id="SSF52518">
    <property type="entry name" value="Thiamin diphosphate-binding fold (THDP-binding)"/>
    <property type="match status" value="2"/>
</dbReference>
<feature type="binding site" evidence="6">
    <location>
        <position position="554"/>
    </location>
    <ligand>
        <name>[4Fe-4S] cluster</name>
        <dbReference type="ChEBI" id="CHEBI:49883"/>
        <label>2</label>
    </ligand>
</feature>
<dbReference type="GO" id="GO:0051539">
    <property type="term" value="F:4 iron, 4 sulfur cluster binding"/>
    <property type="evidence" value="ECO:0007669"/>
    <property type="project" value="UniProtKB-UniRule"/>
</dbReference>
<dbReference type="AlphaFoldDB" id="A0A7V4DDN5"/>
<dbReference type="Pfam" id="PF01855">
    <property type="entry name" value="POR_N"/>
    <property type="match status" value="1"/>
</dbReference>
<dbReference type="CDD" id="cd02008">
    <property type="entry name" value="TPP_IOR_alpha"/>
    <property type="match status" value="1"/>
</dbReference>
<keyword evidence="2 5" id="KW-0560">Oxidoreductase</keyword>
<dbReference type="EMBL" id="DTFV01000014">
    <property type="protein sequence ID" value="HGI29847.1"/>
    <property type="molecule type" value="Genomic_DNA"/>
</dbReference>
<dbReference type="InterPro" id="IPR045025">
    <property type="entry name" value="HACL1-like"/>
</dbReference>
<dbReference type="EC" id="1.2.7.8" evidence="5"/>
<evidence type="ECO:0000256" key="6">
    <source>
        <dbReference type="PIRSR" id="PIRSR006439-50"/>
    </source>
</evidence>
<dbReference type="InterPro" id="IPR017721">
    <property type="entry name" value="IorA"/>
</dbReference>
<accession>A0A7V4DDN5</accession>
<feature type="binding site" evidence="6">
    <location>
        <position position="523"/>
    </location>
    <ligand>
        <name>[4Fe-4S] cluster</name>
        <dbReference type="ChEBI" id="CHEBI:49883"/>
        <label>1</label>
    </ligand>
</feature>
<evidence type="ECO:0000259" key="7">
    <source>
        <dbReference type="PROSITE" id="PS51379"/>
    </source>
</evidence>
<dbReference type="PROSITE" id="PS00198">
    <property type="entry name" value="4FE4S_FER_1"/>
    <property type="match status" value="1"/>
</dbReference>
<keyword evidence="5" id="KW-0249">Electron transport</keyword>
<dbReference type="NCBIfam" id="TIGR03336">
    <property type="entry name" value="IOR_alpha"/>
    <property type="match status" value="1"/>
</dbReference>
<dbReference type="PROSITE" id="PS51379">
    <property type="entry name" value="4FE4S_FER_2"/>
    <property type="match status" value="2"/>
</dbReference>
<keyword evidence="8" id="KW-0670">Pyruvate</keyword>
<keyword evidence="1 5" id="KW-0479">Metal-binding</keyword>
<feature type="binding site" evidence="6">
    <location>
        <position position="529"/>
    </location>
    <ligand>
        <name>[4Fe-4S] cluster</name>
        <dbReference type="ChEBI" id="CHEBI:49883"/>
        <label>1</label>
    </ligand>
</feature>
<comment type="function">
    <text evidence="5">Catalyzes the ferredoxin-dependent oxidative decarboxylation of arylpyruvates.</text>
</comment>
<proteinExistence type="predicted"/>
<dbReference type="InterPro" id="IPR011766">
    <property type="entry name" value="TPP_enzyme_TPP-bd"/>
</dbReference>
<keyword evidence="5" id="KW-0813">Transport</keyword>
<dbReference type="InterPro" id="IPR017900">
    <property type="entry name" value="4Fe4S_Fe_S_CS"/>
</dbReference>
<comment type="caution">
    <text evidence="8">The sequence shown here is derived from an EMBL/GenBank/DDBJ whole genome shotgun (WGS) entry which is preliminary data.</text>
</comment>
<dbReference type="SUPFAM" id="SSF54862">
    <property type="entry name" value="4Fe-4S ferredoxins"/>
    <property type="match status" value="1"/>
</dbReference>
<dbReference type="InterPro" id="IPR002880">
    <property type="entry name" value="Pyrv_Fd/Flavodoxin_OxRdtase_N"/>
</dbReference>
<feature type="binding site" evidence="6">
    <location>
        <position position="561"/>
    </location>
    <ligand>
        <name>[4Fe-4S] cluster</name>
        <dbReference type="ChEBI" id="CHEBI:49883"/>
        <label>1</label>
    </ligand>
</feature>
<dbReference type="GO" id="GO:0044281">
    <property type="term" value="P:small molecule metabolic process"/>
    <property type="evidence" value="ECO:0007669"/>
    <property type="project" value="UniProtKB-ARBA"/>
</dbReference>
<evidence type="ECO:0000256" key="2">
    <source>
        <dbReference type="ARBA" id="ARBA00023002"/>
    </source>
</evidence>
<feature type="binding site" evidence="6">
    <location>
        <position position="557"/>
    </location>
    <ligand>
        <name>[4Fe-4S] cluster</name>
        <dbReference type="ChEBI" id="CHEBI:49883"/>
        <label>2</label>
    </ligand>
</feature>
<keyword evidence="4 5" id="KW-0411">Iron-sulfur</keyword>
<dbReference type="Gene3D" id="3.40.50.970">
    <property type="match status" value="2"/>
</dbReference>
<evidence type="ECO:0000256" key="4">
    <source>
        <dbReference type="ARBA" id="ARBA00023014"/>
    </source>
</evidence>
<comment type="catalytic activity">
    <reaction evidence="5">
        <text>indole-3-pyruvate + 2 oxidized [2Fe-2S]-[ferredoxin] + CoA = (indol-3-yl)acetyl-CoA + 2 reduced [2Fe-2S]-[ferredoxin] + CO2 + H(+)</text>
        <dbReference type="Rhea" id="RHEA:12645"/>
        <dbReference type="Rhea" id="RHEA-COMP:10000"/>
        <dbReference type="Rhea" id="RHEA-COMP:10001"/>
        <dbReference type="ChEBI" id="CHEBI:15378"/>
        <dbReference type="ChEBI" id="CHEBI:16526"/>
        <dbReference type="ChEBI" id="CHEBI:17640"/>
        <dbReference type="ChEBI" id="CHEBI:33737"/>
        <dbReference type="ChEBI" id="CHEBI:33738"/>
        <dbReference type="ChEBI" id="CHEBI:57271"/>
        <dbReference type="ChEBI" id="CHEBI:57287"/>
        <dbReference type="EC" id="1.2.7.8"/>
    </reaction>
</comment>
<feature type="domain" description="4Fe-4S ferredoxin-type" evidence="7">
    <location>
        <begin position="514"/>
        <end position="535"/>
    </location>
</feature>
<dbReference type="InterPro" id="IPR029061">
    <property type="entry name" value="THDP-binding"/>
</dbReference>
<comment type="cofactor">
    <cofactor evidence="5 6">
        <name>[4Fe-4S] cluster</name>
        <dbReference type="ChEBI" id="CHEBI:49883"/>
    </cofactor>
    <text evidence="5 6">Binds 2 [4Fe-4S] clusters. In this family the first cluster has a non-standard and varying [4Fe-4S] binding motif CX(2)CX(2)CX(4-5)CP.</text>
</comment>
<evidence type="ECO:0000313" key="8">
    <source>
        <dbReference type="EMBL" id="HGI29847.1"/>
    </source>
</evidence>
<feature type="binding site" evidence="6">
    <location>
        <position position="526"/>
    </location>
    <ligand>
        <name>[4Fe-4S] cluster</name>
        <dbReference type="ChEBI" id="CHEBI:49883"/>
        <label>1</label>
    </ligand>
</feature>
<evidence type="ECO:0000256" key="1">
    <source>
        <dbReference type="ARBA" id="ARBA00022723"/>
    </source>
</evidence>
<dbReference type="Gene3D" id="3.30.70.20">
    <property type="match status" value="1"/>
</dbReference>
<dbReference type="GO" id="GO:0043805">
    <property type="term" value="F:indolepyruvate ferredoxin oxidoreductase activity"/>
    <property type="evidence" value="ECO:0007669"/>
    <property type="project" value="UniProtKB-UniRule"/>
</dbReference>
<reference evidence="8" key="1">
    <citation type="journal article" date="2020" name="mSystems">
        <title>Genome- and Community-Level Interaction Insights into Carbon Utilization and Element Cycling Functions of Hydrothermarchaeota in Hydrothermal Sediment.</title>
        <authorList>
            <person name="Zhou Z."/>
            <person name="Liu Y."/>
            <person name="Xu W."/>
            <person name="Pan J."/>
            <person name="Luo Z.H."/>
            <person name="Li M."/>
        </authorList>
    </citation>
    <scope>NUCLEOTIDE SEQUENCE [LARGE SCALE GENOMIC DNA]</scope>
    <source>
        <strain evidence="8">SpSt-747</strain>
    </source>
</reference>
<dbReference type="GO" id="GO:0030976">
    <property type="term" value="F:thiamine pyrophosphate binding"/>
    <property type="evidence" value="ECO:0007669"/>
    <property type="project" value="InterPro"/>
</dbReference>
<evidence type="ECO:0000256" key="5">
    <source>
        <dbReference type="PIRNR" id="PIRNR006439"/>
    </source>
</evidence>
<protein>
    <recommendedName>
        <fullName evidence="5">Indolepyruvate oxidoreductase subunit IorA</fullName>
        <shortName evidence="5">IOR</shortName>
        <ecNumber evidence="5">1.2.7.8</ecNumber>
    </recommendedName>
    <alternativeName>
        <fullName evidence="5">Indolepyruvate ferredoxin oxidoreductase subunit alpha</fullName>
    </alternativeName>
</protein>
<dbReference type="GO" id="GO:0046872">
    <property type="term" value="F:metal ion binding"/>
    <property type="evidence" value="ECO:0007669"/>
    <property type="project" value="UniProtKB-UniRule"/>
</dbReference>
<keyword evidence="3 5" id="KW-0408">Iron</keyword>